<protein>
    <recommendedName>
        <fullName evidence="6">XLF-like N-terminal domain-containing protein</fullName>
    </recommendedName>
</protein>
<sequence>MEHFSEEHSKYLLSKEWLVKTDNRTSTPYQFKFYSNTVDLSCCVLLTDTKSVWTEVLTSQQFARRWRDCNRPSAPFDSEAEEDEWRTVTLELLSRAHTLGAIPDISFEIVETNYSDLAFTLEYETFKWRWETCFVGHKASAEIISKHLIFPLISLNHLAFSSPEPVAELSDADVEKAVDKVGRTARRSVDTHIKNAMSKPRVASTLRRMTAMFNFIPDLPPVISTAEKPDLRISPAKARSKSPGTLRTVSVSPSVQDWAKDRALDVKSAGVPPVDSLKAPTLADSATESEDDDSGFAVKFQAVSGPSHSQFKATPVGSLEPQSRVSPAPRVSPVPSASKGPESDVDSSPARPVKKVKKAAPVSSSEEESEEERKRLVAQLKSGGGPGVAKRGPRQPIKRGGKRF</sequence>
<evidence type="ECO:0000256" key="2">
    <source>
        <dbReference type="ARBA" id="ARBA00022763"/>
    </source>
</evidence>
<proteinExistence type="predicted"/>
<dbReference type="Gene3D" id="2.170.210.10">
    <property type="entry name" value="DNA double-strand break repair and VJ recombination XRCC4, N-terminal"/>
    <property type="match status" value="1"/>
</dbReference>
<evidence type="ECO:0000313" key="7">
    <source>
        <dbReference type="EMBL" id="GLB40185.1"/>
    </source>
</evidence>
<evidence type="ECO:0000256" key="5">
    <source>
        <dbReference type="SAM" id="MobiDB-lite"/>
    </source>
</evidence>
<dbReference type="Pfam" id="PF09302">
    <property type="entry name" value="XLF"/>
    <property type="match status" value="1"/>
</dbReference>
<comment type="subcellular location">
    <subcellularLocation>
        <location evidence="1">Nucleus</location>
    </subcellularLocation>
</comment>
<feature type="domain" description="XLF-like N-terminal" evidence="6">
    <location>
        <begin position="17"/>
        <end position="132"/>
    </location>
</feature>
<evidence type="ECO:0000256" key="1">
    <source>
        <dbReference type="ARBA" id="ARBA00004123"/>
    </source>
</evidence>
<feature type="compositionally biased region" description="Polar residues" evidence="5">
    <location>
        <begin position="242"/>
        <end position="254"/>
    </location>
</feature>
<reference evidence="7" key="1">
    <citation type="submission" date="2022-07" db="EMBL/GenBank/DDBJ databases">
        <title>The genome of Lyophyllum shimeji provides insight into the initial evolution of ectomycorrhizal fungal genome.</title>
        <authorList>
            <person name="Kobayashi Y."/>
            <person name="Shibata T."/>
            <person name="Hirakawa H."/>
            <person name="Shigenobu S."/>
            <person name="Nishiyama T."/>
            <person name="Yamada A."/>
            <person name="Hasebe M."/>
            <person name="Kawaguchi M."/>
        </authorList>
    </citation>
    <scope>NUCLEOTIDE SEQUENCE</scope>
    <source>
        <strain evidence="7">AT787</strain>
    </source>
</reference>
<accession>A0A9P3PPD3</accession>
<dbReference type="GO" id="GO:0006303">
    <property type="term" value="P:double-strand break repair via nonhomologous end joining"/>
    <property type="evidence" value="ECO:0007669"/>
    <property type="project" value="UniProtKB-ARBA"/>
</dbReference>
<feature type="compositionally biased region" description="Basic residues" evidence="5">
    <location>
        <begin position="391"/>
        <end position="404"/>
    </location>
</feature>
<dbReference type="EMBL" id="BRPK01000008">
    <property type="protein sequence ID" value="GLB40185.1"/>
    <property type="molecule type" value="Genomic_DNA"/>
</dbReference>
<feature type="region of interest" description="Disordered" evidence="5">
    <location>
        <begin position="270"/>
        <end position="404"/>
    </location>
</feature>
<evidence type="ECO:0000313" key="8">
    <source>
        <dbReference type="Proteomes" id="UP001063166"/>
    </source>
</evidence>
<keyword evidence="3" id="KW-0234">DNA repair</keyword>
<evidence type="ECO:0000259" key="6">
    <source>
        <dbReference type="Pfam" id="PF09302"/>
    </source>
</evidence>
<feature type="compositionally biased region" description="Low complexity" evidence="5">
    <location>
        <begin position="323"/>
        <end position="338"/>
    </location>
</feature>
<evidence type="ECO:0000256" key="3">
    <source>
        <dbReference type="ARBA" id="ARBA00023204"/>
    </source>
</evidence>
<dbReference type="GO" id="GO:0005634">
    <property type="term" value="C:nucleus"/>
    <property type="evidence" value="ECO:0007669"/>
    <property type="project" value="UniProtKB-SubCell"/>
</dbReference>
<keyword evidence="4" id="KW-0539">Nucleus</keyword>
<keyword evidence="2" id="KW-0227">DNA damage</keyword>
<dbReference type="OrthoDB" id="3184250at2759"/>
<dbReference type="CDD" id="cd22285">
    <property type="entry name" value="HD_XLF_N"/>
    <property type="match status" value="1"/>
</dbReference>
<gene>
    <name evidence="7" type="ORF">LshimejAT787_0800560</name>
</gene>
<dbReference type="InterPro" id="IPR015381">
    <property type="entry name" value="XLF-like_N"/>
</dbReference>
<dbReference type="Proteomes" id="UP001063166">
    <property type="component" value="Unassembled WGS sequence"/>
</dbReference>
<organism evidence="7 8">
    <name type="scientific">Lyophyllum shimeji</name>
    <name type="common">Hon-shimeji</name>
    <name type="synonym">Tricholoma shimeji</name>
    <dbReference type="NCBI Taxonomy" id="47721"/>
    <lineage>
        <taxon>Eukaryota</taxon>
        <taxon>Fungi</taxon>
        <taxon>Dikarya</taxon>
        <taxon>Basidiomycota</taxon>
        <taxon>Agaricomycotina</taxon>
        <taxon>Agaricomycetes</taxon>
        <taxon>Agaricomycetidae</taxon>
        <taxon>Agaricales</taxon>
        <taxon>Tricholomatineae</taxon>
        <taxon>Lyophyllaceae</taxon>
        <taxon>Lyophyllum</taxon>
    </lineage>
</organism>
<feature type="region of interest" description="Disordered" evidence="5">
    <location>
        <begin position="235"/>
        <end position="254"/>
    </location>
</feature>
<name>A0A9P3PPD3_LYOSH</name>
<evidence type="ECO:0000256" key="4">
    <source>
        <dbReference type="ARBA" id="ARBA00023242"/>
    </source>
</evidence>
<dbReference type="InterPro" id="IPR038051">
    <property type="entry name" value="XRCC4-like_N_sf"/>
</dbReference>
<keyword evidence="8" id="KW-1185">Reference proteome</keyword>
<comment type="caution">
    <text evidence="7">The sequence shown here is derived from an EMBL/GenBank/DDBJ whole genome shotgun (WGS) entry which is preliminary data.</text>
</comment>
<dbReference type="AlphaFoldDB" id="A0A9P3PPD3"/>